<dbReference type="Pfam" id="PF00239">
    <property type="entry name" value="Resolvase"/>
    <property type="match status" value="1"/>
</dbReference>
<dbReference type="PROSITE" id="PS51736">
    <property type="entry name" value="RECOMBINASES_3"/>
    <property type="match status" value="1"/>
</dbReference>
<dbReference type="InterPro" id="IPR036162">
    <property type="entry name" value="Resolvase-like_N_sf"/>
</dbReference>
<reference evidence="2" key="1">
    <citation type="journal article" date="2015" name="Nature">
        <title>Complex archaea that bridge the gap between prokaryotes and eukaryotes.</title>
        <authorList>
            <person name="Spang A."/>
            <person name="Saw J.H."/>
            <person name="Jorgensen S.L."/>
            <person name="Zaremba-Niedzwiedzka K."/>
            <person name="Martijn J."/>
            <person name="Lind A.E."/>
            <person name="van Eijk R."/>
            <person name="Schleper C."/>
            <person name="Guy L."/>
            <person name="Ettema T.J."/>
        </authorList>
    </citation>
    <scope>NUCLEOTIDE SEQUENCE</scope>
</reference>
<comment type="caution">
    <text evidence="2">The sequence shown here is derived from an EMBL/GenBank/DDBJ whole genome shotgun (WGS) entry which is preliminary data.</text>
</comment>
<dbReference type="SUPFAM" id="SSF53041">
    <property type="entry name" value="Resolvase-like"/>
    <property type="match status" value="1"/>
</dbReference>
<name>A0A0F9E588_9ZZZZ</name>
<organism evidence="2">
    <name type="scientific">marine sediment metagenome</name>
    <dbReference type="NCBI Taxonomy" id="412755"/>
    <lineage>
        <taxon>unclassified sequences</taxon>
        <taxon>metagenomes</taxon>
        <taxon>ecological metagenomes</taxon>
    </lineage>
</organism>
<evidence type="ECO:0000313" key="2">
    <source>
        <dbReference type="EMBL" id="KKL25071.1"/>
    </source>
</evidence>
<dbReference type="InterPro" id="IPR006119">
    <property type="entry name" value="Resolv_N"/>
</dbReference>
<dbReference type="Gene3D" id="3.40.50.1390">
    <property type="entry name" value="Resolvase, N-terminal catalytic domain"/>
    <property type="match status" value="1"/>
</dbReference>
<proteinExistence type="predicted"/>
<dbReference type="EMBL" id="LAZR01036354">
    <property type="protein sequence ID" value="KKL25071.1"/>
    <property type="molecule type" value="Genomic_DNA"/>
</dbReference>
<evidence type="ECO:0000259" key="1">
    <source>
        <dbReference type="PROSITE" id="PS51736"/>
    </source>
</evidence>
<feature type="domain" description="Resolvase/invertase-type recombinase catalytic" evidence="1">
    <location>
        <begin position="1"/>
        <end position="88"/>
    </location>
</feature>
<sequence>MLPEFLRHSVLRLPIVTVIGRKTHEALEVSEDLKERGVRLVIDQLGGLDVTSAAGEMILTVMAALAKMEREQLKERQTIGIARAKAEGKYPHRSCSH</sequence>
<dbReference type="GO" id="GO:0003677">
    <property type="term" value="F:DNA binding"/>
    <property type="evidence" value="ECO:0007669"/>
    <property type="project" value="InterPro"/>
</dbReference>
<protein>
    <recommendedName>
        <fullName evidence="1">Resolvase/invertase-type recombinase catalytic domain-containing protein</fullName>
    </recommendedName>
</protein>
<dbReference type="GO" id="GO:0000150">
    <property type="term" value="F:DNA strand exchange activity"/>
    <property type="evidence" value="ECO:0007669"/>
    <property type="project" value="InterPro"/>
</dbReference>
<accession>A0A0F9E588</accession>
<gene>
    <name evidence="2" type="ORF">LCGC14_2409010</name>
</gene>
<dbReference type="AlphaFoldDB" id="A0A0F9E588"/>